<dbReference type="GO" id="GO:0000105">
    <property type="term" value="P:L-histidine biosynthetic process"/>
    <property type="evidence" value="ECO:0007669"/>
    <property type="project" value="UniProtKB-UniRule"/>
</dbReference>
<evidence type="ECO:0000256" key="9">
    <source>
        <dbReference type="HAMAP-Rule" id="MF_01023"/>
    </source>
</evidence>
<evidence type="ECO:0000256" key="5">
    <source>
        <dbReference type="ARBA" id="ARBA00022576"/>
    </source>
</evidence>
<dbReference type="Proteomes" id="UP000335162">
    <property type="component" value="Unassembled WGS sequence"/>
</dbReference>
<keyword evidence="5 9" id="KW-0032">Aminotransferase</keyword>
<dbReference type="EMBL" id="AACNRY010000011">
    <property type="protein sequence ID" value="EAL3735516.1"/>
    <property type="molecule type" value="Genomic_DNA"/>
</dbReference>
<keyword evidence="9" id="KW-0368">Histidine biosynthesis</keyword>
<dbReference type="GO" id="GO:0030170">
    <property type="term" value="F:pyridoxal phosphate binding"/>
    <property type="evidence" value="ECO:0007669"/>
    <property type="project" value="InterPro"/>
</dbReference>
<dbReference type="Gene3D" id="3.40.640.10">
    <property type="entry name" value="Type I PLP-dependent aspartate aminotransferase-like (Major domain)"/>
    <property type="match status" value="1"/>
</dbReference>
<comment type="caution">
    <text evidence="14">The sequence shown here is derived from an EMBL/GenBank/DDBJ whole genome shotgun (WGS) entry which is preliminary data.</text>
</comment>
<dbReference type="EMBL" id="AACFWJ010000003">
    <property type="protein sequence ID" value="EAK3959140.1"/>
    <property type="molecule type" value="Genomic_DNA"/>
</dbReference>
<dbReference type="InterPro" id="IPR050106">
    <property type="entry name" value="HistidinolP_aminotransfase"/>
</dbReference>
<dbReference type="InterPro" id="IPR015421">
    <property type="entry name" value="PyrdxlP-dep_Trfase_major"/>
</dbReference>
<evidence type="ECO:0000313" key="17">
    <source>
        <dbReference type="Proteomes" id="UP000392616"/>
    </source>
</evidence>
<evidence type="ECO:0000313" key="12">
    <source>
        <dbReference type="EMBL" id="EAK3960020.1"/>
    </source>
</evidence>
<evidence type="ECO:0000256" key="1">
    <source>
        <dbReference type="ARBA" id="ARBA00001933"/>
    </source>
</evidence>
<dbReference type="Proteomes" id="UP000410873">
    <property type="component" value="Unassembled WGS sequence"/>
</dbReference>
<name>A0A1D9BJL8_CAMJU</name>
<dbReference type="InterPro" id="IPR004839">
    <property type="entry name" value="Aminotransferase_I/II_large"/>
</dbReference>
<dbReference type="GO" id="GO:0004400">
    <property type="term" value="F:histidinol-phosphate transaminase activity"/>
    <property type="evidence" value="ECO:0007669"/>
    <property type="project" value="UniProtKB-UniRule"/>
</dbReference>
<comment type="catalytic activity">
    <reaction evidence="8 9">
        <text>L-histidinol phosphate + 2-oxoglutarate = 3-(imidazol-4-yl)-2-oxopropyl phosphate + L-glutamate</text>
        <dbReference type="Rhea" id="RHEA:23744"/>
        <dbReference type="ChEBI" id="CHEBI:16810"/>
        <dbReference type="ChEBI" id="CHEBI:29985"/>
        <dbReference type="ChEBI" id="CHEBI:57766"/>
        <dbReference type="ChEBI" id="CHEBI:57980"/>
        <dbReference type="EC" id="2.6.1.9"/>
    </reaction>
</comment>
<dbReference type="PANTHER" id="PTHR43643:SF3">
    <property type="entry name" value="HISTIDINOL-PHOSPHATE AMINOTRANSFERASE"/>
    <property type="match status" value="1"/>
</dbReference>
<dbReference type="Gene3D" id="3.90.1150.10">
    <property type="entry name" value="Aspartate Aminotransferase, domain 1"/>
    <property type="match status" value="1"/>
</dbReference>
<comment type="pathway">
    <text evidence="2 9">Amino-acid biosynthesis; L-histidine biosynthesis; L-histidine from 5-phospho-alpha-D-ribose 1-diphosphate: step 7/9.</text>
</comment>
<keyword evidence="6 9" id="KW-0808">Transferase</keyword>
<dbReference type="Pfam" id="PF00155">
    <property type="entry name" value="Aminotran_1_2"/>
    <property type="match status" value="1"/>
</dbReference>
<dbReference type="InterPro" id="IPR015424">
    <property type="entry name" value="PyrdxlP-dep_Trfase"/>
</dbReference>
<evidence type="ECO:0000256" key="3">
    <source>
        <dbReference type="ARBA" id="ARBA00007970"/>
    </source>
</evidence>
<evidence type="ECO:0000313" key="14">
    <source>
        <dbReference type="EMBL" id="EAL3735516.1"/>
    </source>
</evidence>
<dbReference type="EMBL" id="AACHYE010000012">
    <property type="protein sequence ID" value="EAK6413682.1"/>
    <property type="molecule type" value="Genomic_DNA"/>
</dbReference>
<comment type="similarity">
    <text evidence="3 9">Belongs to the class-II pyridoxal-phosphate-dependent aminotransferase family. Histidinol-phosphate aminotransferase subfamily.</text>
</comment>
<evidence type="ECO:0000256" key="6">
    <source>
        <dbReference type="ARBA" id="ARBA00022679"/>
    </source>
</evidence>
<evidence type="ECO:0000313" key="16">
    <source>
        <dbReference type="Proteomes" id="UP000335162"/>
    </source>
</evidence>
<dbReference type="CDD" id="cd00609">
    <property type="entry name" value="AAT_like"/>
    <property type="match status" value="1"/>
</dbReference>
<feature type="modified residue" description="N6-(pyridoxal phosphate)lysine" evidence="9">
    <location>
        <position position="226"/>
    </location>
</feature>
<evidence type="ECO:0000256" key="8">
    <source>
        <dbReference type="ARBA" id="ARBA00047481"/>
    </source>
</evidence>
<evidence type="ECO:0000313" key="18">
    <source>
        <dbReference type="Proteomes" id="UP000410873"/>
    </source>
</evidence>
<dbReference type="HAMAP" id="MF_01023">
    <property type="entry name" value="HisC_aminotrans_2"/>
    <property type="match status" value="1"/>
</dbReference>
<proteinExistence type="inferred from homology"/>
<dbReference type="AlphaFoldDB" id="A0A1D9BJL8"/>
<comment type="cofactor">
    <cofactor evidence="1 9">
        <name>pyridoxal 5'-phosphate</name>
        <dbReference type="ChEBI" id="CHEBI:597326"/>
    </cofactor>
</comment>
<gene>
    <name evidence="9" type="primary">hisC</name>
    <name evidence="13" type="ORF">B7A03_06660</name>
    <name evidence="14" type="ORF">BFD99_05975</name>
    <name evidence="15" type="ORF">BFD99_09810</name>
    <name evidence="11" type="ORF">C1418_04755</name>
    <name evidence="12" type="ORF">C1418_09430</name>
</gene>
<dbReference type="SUPFAM" id="SSF53383">
    <property type="entry name" value="PLP-dependent transferases"/>
    <property type="match status" value="1"/>
</dbReference>
<sequence>MKFNEFLNNLSNYEPGKDIEVIAKEYGVKEVIKLASNENPFGTPPKAIECLRQNANKAHLYPDDSMIELKSTLAQKYKVQNENIIIGAGSDQVIEFAIHSKLNSKNAFLQAGVTFAMYEIYAKQCGAKCYKTQSITHNLDEFKKLYETHKDEIKLIFLCLPNNPLGECLDASEATEFIKGVNEDCLVVIDAAYNEFASFKDSKKHLEPCELIKEFDNVLYLGTFSKLYGLGGLRIGYGIANANIISAFYKLRAPFNVSNLALKAAVAAMDDDEFTEKTLENNFSQMELYKEFAKKHNIKIIDSYTNFITYFFDEKNSTDLSEKLLKKGIIIRNLKSYGLNAIRITIGTSYENEKFFTEFDKILR</sequence>
<organism evidence="14 16">
    <name type="scientific">Campylobacter jejuni</name>
    <dbReference type="NCBI Taxonomy" id="197"/>
    <lineage>
        <taxon>Bacteria</taxon>
        <taxon>Pseudomonadati</taxon>
        <taxon>Campylobacterota</taxon>
        <taxon>Epsilonproteobacteria</taxon>
        <taxon>Campylobacterales</taxon>
        <taxon>Campylobacteraceae</taxon>
        <taxon>Campylobacter</taxon>
    </lineage>
</organism>
<dbReference type="OMA" id="FAIAHEP"/>
<evidence type="ECO:0000256" key="2">
    <source>
        <dbReference type="ARBA" id="ARBA00005011"/>
    </source>
</evidence>
<dbReference type="UniPathway" id="UPA00031">
    <property type="reaction ID" value="UER00012"/>
</dbReference>
<reference evidence="16 17" key="2">
    <citation type="submission" date="2018-05" db="EMBL/GenBank/DDBJ databases">
        <authorList>
            <consortium name="NARMS: The National Antimicrobial Resistance Monitoring System"/>
        </authorList>
    </citation>
    <scope>NUCLEOTIDE SEQUENCE [LARGE SCALE GENOMIC DNA]</scope>
    <source>
        <strain evidence="13 17">CVM N62988</strain>
        <strain evidence="14 16">FSIS1607212</strain>
    </source>
</reference>
<dbReference type="PANTHER" id="PTHR43643">
    <property type="entry name" value="HISTIDINOL-PHOSPHATE AMINOTRANSFERASE 2"/>
    <property type="match status" value="1"/>
</dbReference>
<dbReference type="InterPro" id="IPR015422">
    <property type="entry name" value="PyrdxlP-dep_Trfase_small"/>
</dbReference>
<evidence type="ECO:0000259" key="10">
    <source>
        <dbReference type="Pfam" id="PF00155"/>
    </source>
</evidence>
<dbReference type="EMBL" id="AACFWJ010000022">
    <property type="protein sequence ID" value="EAK3960020.1"/>
    <property type="molecule type" value="Genomic_DNA"/>
</dbReference>
<reference evidence="11 18" key="1">
    <citation type="submission" date="2018-05" db="EMBL/GenBank/DDBJ databases">
        <authorList>
            <consortium name="PulseNet: The National Subtyping Network for Foodborne Disease Surveillance"/>
            <person name="Tarr C.L."/>
            <person name="Trees E."/>
            <person name="Katz L.S."/>
            <person name="Carleton-Romer H.A."/>
            <person name="Stroika S."/>
            <person name="Kucerova Z."/>
            <person name="Roache K.F."/>
            <person name="Sabol A.L."/>
            <person name="Besser J."/>
            <person name="Gerner-Smidt P."/>
        </authorList>
    </citation>
    <scope>NUCLEOTIDE SEQUENCE [LARGE SCALE GENOMIC DNA]</scope>
    <source>
        <strain evidence="11 18">PNUSAC003589</strain>
    </source>
</reference>
<keyword evidence="7 9" id="KW-0663">Pyridoxal phosphate</keyword>
<dbReference type="Proteomes" id="UP000392616">
    <property type="component" value="Unassembled WGS sequence"/>
</dbReference>
<evidence type="ECO:0000256" key="7">
    <source>
        <dbReference type="ARBA" id="ARBA00022898"/>
    </source>
</evidence>
<dbReference type="RefSeq" id="WP_002858650.1">
    <property type="nucleotide sequence ID" value="NZ_AACERE020000008.1"/>
</dbReference>
<evidence type="ECO:0000313" key="13">
    <source>
        <dbReference type="EMBL" id="EAK6413682.1"/>
    </source>
</evidence>
<dbReference type="SMR" id="A0A1D9BJL8"/>
<dbReference type="NCBIfam" id="TIGR01141">
    <property type="entry name" value="hisC"/>
    <property type="match status" value="1"/>
</dbReference>
<dbReference type="InterPro" id="IPR005861">
    <property type="entry name" value="HisP_aminotrans"/>
</dbReference>
<dbReference type="EC" id="2.6.1.9" evidence="9"/>
<protein>
    <recommendedName>
        <fullName evidence="9">Histidinol-phosphate aminotransferase</fullName>
        <ecNumber evidence="9">2.6.1.9</ecNumber>
    </recommendedName>
    <alternativeName>
        <fullName evidence="9">Imidazole acetol-phosphate transaminase</fullName>
    </alternativeName>
</protein>
<evidence type="ECO:0000256" key="4">
    <source>
        <dbReference type="ARBA" id="ARBA00011738"/>
    </source>
</evidence>
<evidence type="ECO:0000313" key="11">
    <source>
        <dbReference type="EMBL" id="EAK3959140.1"/>
    </source>
</evidence>
<accession>A0A1D9BJL8</accession>
<comment type="subunit">
    <text evidence="4 9">Homodimer.</text>
</comment>
<keyword evidence="9" id="KW-0028">Amino-acid biosynthesis</keyword>
<evidence type="ECO:0000313" key="15">
    <source>
        <dbReference type="EMBL" id="EAL3736249.1"/>
    </source>
</evidence>
<dbReference type="EMBL" id="AACNRY010000056">
    <property type="protein sequence ID" value="EAL3736249.1"/>
    <property type="molecule type" value="Genomic_DNA"/>
</dbReference>
<feature type="domain" description="Aminotransferase class I/classII large" evidence="10">
    <location>
        <begin position="30"/>
        <end position="355"/>
    </location>
</feature>